<dbReference type="SUPFAM" id="SSF51412">
    <property type="entry name" value="Inosine monophosphate dehydrogenase (IMPDH)"/>
    <property type="match status" value="1"/>
</dbReference>
<dbReference type="Pfam" id="PF03060">
    <property type="entry name" value="NMO"/>
    <property type="match status" value="1"/>
</dbReference>
<dbReference type="InterPro" id="IPR013785">
    <property type="entry name" value="Aldolase_TIM"/>
</dbReference>
<proteinExistence type="predicted"/>
<gene>
    <name evidence="4" type="ORF">MNBD_BACTEROID01-2483</name>
</gene>
<evidence type="ECO:0000256" key="2">
    <source>
        <dbReference type="ARBA" id="ARBA00022643"/>
    </source>
</evidence>
<dbReference type="AlphaFoldDB" id="A0A3B0TIZ7"/>
<dbReference type="GO" id="GO:0004318">
    <property type="term" value="F:enoyl-[acyl-carrier-protein] reductase (NADH) activity"/>
    <property type="evidence" value="ECO:0007669"/>
    <property type="project" value="UniProtKB-EC"/>
</dbReference>
<dbReference type="Gene3D" id="3.20.20.70">
    <property type="entry name" value="Aldolase class I"/>
    <property type="match status" value="1"/>
</dbReference>
<reference evidence="4" key="1">
    <citation type="submission" date="2018-06" db="EMBL/GenBank/DDBJ databases">
        <authorList>
            <person name="Zhirakovskaya E."/>
        </authorList>
    </citation>
    <scope>NUCLEOTIDE SEQUENCE</scope>
</reference>
<evidence type="ECO:0000313" key="4">
    <source>
        <dbReference type="EMBL" id="VAW13287.1"/>
    </source>
</evidence>
<keyword evidence="1" id="KW-0285">Flavoprotein</keyword>
<dbReference type="PANTHER" id="PTHR32332">
    <property type="entry name" value="2-NITROPROPANE DIOXYGENASE"/>
    <property type="match status" value="1"/>
</dbReference>
<keyword evidence="2" id="KW-0288">FMN</keyword>
<feature type="non-terminal residue" evidence="4">
    <location>
        <position position="1"/>
    </location>
</feature>
<name>A0A3B0TIZ7_9ZZZZ</name>
<evidence type="ECO:0000256" key="1">
    <source>
        <dbReference type="ARBA" id="ARBA00022630"/>
    </source>
</evidence>
<organism evidence="4">
    <name type="scientific">hydrothermal vent metagenome</name>
    <dbReference type="NCBI Taxonomy" id="652676"/>
    <lineage>
        <taxon>unclassified sequences</taxon>
        <taxon>metagenomes</taxon>
        <taxon>ecological metagenomes</taxon>
    </lineage>
</organism>
<keyword evidence="3 4" id="KW-0560">Oxidoreductase</keyword>
<dbReference type="EMBL" id="UOEP01000019">
    <property type="protein sequence ID" value="VAW13287.1"/>
    <property type="molecule type" value="Genomic_DNA"/>
</dbReference>
<evidence type="ECO:0000256" key="3">
    <source>
        <dbReference type="ARBA" id="ARBA00023002"/>
    </source>
</evidence>
<sequence length="260" mass="28430">NKTKFVPITSSARAAKLIFGYWADHYGVIPDAVVVEGPLAGGHLGFKKAQIDDKGFSLERLVPEVVSVMKPFEQRFGKSIPVIAGGGIYTGADMHKIISLGASGVQIATRLVPTFECDASVKFKEAYINSKKEDIMLIESPVGLPGRAIRNKFLEDVAAGIKKPINCPWKCIKTCDYKKAPYCISLALINASKGNLKNGFVFAGSNAYRTTKIQSVEAVLNEMVEEYQIALAGETSHLAKTTLDPIRQYNKEYNRVKKAV</sequence>
<dbReference type="InterPro" id="IPR004136">
    <property type="entry name" value="NMO"/>
</dbReference>
<accession>A0A3B0TIZ7</accession>
<dbReference type="GO" id="GO:0018580">
    <property type="term" value="F:nitronate monooxygenase activity"/>
    <property type="evidence" value="ECO:0007669"/>
    <property type="project" value="InterPro"/>
</dbReference>
<protein>
    <submittedName>
        <fullName evidence="4">Enoyl-[acyl-carrier-protein] reductase [FMN]</fullName>
        <ecNumber evidence="4">1.3.1.9</ecNumber>
    </submittedName>
</protein>
<dbReference type="CDD" id="cd04730">
    <property type="entry name" value="NPD_like"/>
    <property type="match status" value="1"/>
</dbReference>
<dbReference type="EC" id="1.3.1.9" evidence="4"/>
<dbReference type="PANTHER" id="PTHR32332:SF18">
    <property type="entry name" value="2-NITROPROPANE DIOXYGENASE"/>
    <property type="match status" value="1"/>
</dbReference>